<keyword evidence="9" id="KW-1185">Reference proteome</keyword>
<dbReference type="CDD" id="cd11010">
    <property type="entry name" value="S1-P1_nuclease"/>
    <property type="match status" value="1"/>
</dbReference>
<evidence type="ECO:0000313" key="8">
    <source>
        <dbReference type="EMBL" id="MBA8889690.1"/>
    </source>
</evidence>
<evidence type="ECO:0000313" key="9">
    <source>
        <dbReference type="Proteomes" id="UP000550401"/>
    </source>
</evidence>
<feature type="chain" id="PRO_5032791993" description="S1/P1 nuclease" evidence="7">
    <location>
        <begin position="24"/>
        <end position="267"/>
    </location>
</feature>
<evidence type="ECO:0000256" key="2">
    <source>
        <dbReference type="ARBA" id="ARBA00022723"/>
    </source>
</evidence>
<keyword evidence="3" id="KW-0255">Endonuclease</keyword>
<accession>A0A839F9E9</accession>
<keyword evidence="4" id="KW-0378">Hydrolase</keyword>
<dbReference type="InterPro" id="IPR008947">
    <property type="entry name" value="PLipase_C/P1_nuclease_dom_sf"/>
</dbReference>
<feature type="signal peptide" evidence="7">
    <location>
        <begin position="1"/>
        <end position="23"/>
    </location>
</feature>
<dbReference type="InterPro" id="IPR003154">
    <property type="entry name" value="S1/P1nuclease"/>
</dbReference>
<dbReference type="AlphaFoldDB" id="A0A839F9E9"/>
<keyword evidence="2" id="KW-0479">Metal-binding</keyword>
<dbReference type="GO" id="GO:0046872">
    <property type="term" value="F:metal ion binding"/>
    <property type="evidence" value="ECO:0007669"/>
    <property type="project" value="UniProtKB-KW"/>
</dbReference>
<dbReference type="Pfam" id="PF02265">
    <property type="entry name" value="S1-P1_nuclease"/>
    <property type="match status" value="1"/>
</dbReference>
<dbReference type="GO" id="GO:0006308">
    <property type="term" value="P:DNA catabolic process"/>
    <property type="evidence" value="ECO:0007669"/>
    <property type="project" value="InterPro"/>
</dbReference>
<dbReference type="PANTHER" id="PTHR33146">
    <property type="entry name" value="ENDONUCLEASE 4"/>
    <property type="match status" value="1"/>
</dbReference>
<keyword evidence="5" id="KW-1015">Disulfide bond</keyword>
<dbReference type="EMBL" id="JACGXL010000007">
    <property type="protein sequence ID" value="MBA8889690.1"/>
    <property type="molecule type" value="Genomic_DNA"/>
</dbReference>
<dbReference type="GO" id="GO:0004519">
    <property type="term" value="F:endonuclease activity"/>
    <property type="evidence" value="ECO:0007669"/>
    <property type="project" value="UniProtKB-KW"/>
</dbReference>
<evidence type="ECO:0008006" key="10">
    <source>
        <dbReference type="Google" id="ProtNLM"/>
    </source>
</evidence>
<evidence type="ECO:0000256" key="6">
    <source>
        <dbReference type="ARBA" id="ARBA00023180"/>
    </source>
</evidence>
<comment type="caution">
    <text evidence="8">The sequence shown here is derived from an EMBL/GenBank/DDBJ whole genome shotgun (WGS) entry which is preliminary data.</text>
</comment>
<gene>
    <name evidence="8" type="ORF">FHW12_003936</name>
</gene>
<organism evidence="8 9">
    <name type="scientific">Dokdonella fugitiva</name>
    <dbReference type="NCBI Taxonomy" id="328517"/>
    <lineage>
        <taxon>Bacteria</taxon>
        <taxon>Pseudomonadati</taxon>
        <taxon>Pseudomonadota</taxon>
        <taxon>Gammaproteobacteria</taxon>
        <taxon>Lysobacterales</taxon>
        <taxon>Rhodanobacteraceae</taxon>
        <taxon>Dokdonella</taxon>
    </lineage>
</organism>
<evidence type="ECO:0000256" key="5">
    <source>
        <dbReference type="ARBA" id="ARBA00023157"/>
    </source>
</evidence>
<dbReference type="GO" id="GO:0003676">
    <property type="term" value="F:nucleic acid binding"/>
    <property type="evidence" value="ECO:0007669"/>
    <property type="project" value="InterPro"/>
</dbReference>
<dbReference type="Gene3D" id="1.10.575.10">
    <property type="entry name" value="P1 Nuclease"/>
    <property type="match status" value="1"/>
</dbReference>
<evidence type="ECO:0000256" key="7">
    <source>
        <dbReference type="SAM" id="SignalP"/>
    </source>
</evidence>
<protein>
    <recommendedName>
        <fullName evidence="10">S1/P1 nuclease</fullName>
    </recommendedName>
</protein>
<name>A0A839F9E9_9GAMM</name>
<keyword evidence="7" id="KW-0732">Signal</keyword>
<dbReference type="Proteomes" id="UP000550401">
    <property type="component" value="Unassembled WGS sequence"/>
</dbReference>
<sequence length="267" mass="29488">MRIDARRIALALLLACLPLHALAWGPTGHRIVATLAERELPATTRAALRPLLARSHARALADVATWADDLRDDARHRSLWRATSKLHFVNFADATCRYDARRDCAGGRCAVAAIDRYASVLGDRGRGVDERAEALRMLVHLVADVHQPLHAGYRHDSGGNRYQIRVDGNRGTNLHALWDTPVLGDRHEGWRARAADLAHTPLPAADGGAANWAEESCRATRDAGIYPSRRRVDAVYLARARPLAERRLRQAATRLAALLNHALAPHR</sequence>
<proteinExistence type="predicted"/>
<dbReference type="SUPFAM" id="SSF48537">
    <property type="entry name" value="Phospholipase C/P1 nuclease"/>
    <property type="match status" value="1"/>
</dbReference>
<keyword evidence="1" id="KW-0540">Nuclease</keyword>
<evidence type="ECO:0000256" key="4">
    <source>
        <dbReference type="ARBA" id="ARBA00022801"/>
    </source>
</evidence>
<reference evidence="8 9" key="1">
    <citation type="submission" date="2020-07" db="EMBL/GenBank/DDBJ databases">
        <title>Genomic Encyclopedia of Type Strains, Phase IV (KMG-V): Genome sequencing to study the core and pangenomes of soil and plant-associated prokaryotes.</title>
        <authorList>
            <person name="Whitman W."/>
        </authorList>
    </citation>
    <scope>NUCLEOTIDE SEQUENCE [LARGE SCALE GENOMIC DNA]</scope>
    <source>
        <strain evidence="8 9">RH2WT43</strain>
    </source>
</reference>
<dbReference type="GO" id="GO:0016788">
    <property type="term" value="F:hydrolase activity, acting on ester bonds"/>
    <property type="evidence" value="ECO:0007669"/>
    <property type="project" value="InterPro"/>
</dbReference>
<evidence type="ECO:0000256" key="3">
    <source>
        <dbReference type="ARBA" id="ARBA00022759"/>
    </source>
</evidence>
<dbReference type="PANTHER" id="PTHR33146:SF26">
    <property type="entry name" value="ENDONUCLEASE 4"/>
    <property type="match status" value="1"/>
</dbReference>
<dbReference type="RefSeq" id="WP_220484547.1">
    <property type="nucleotide sequence ID" value="NZ_JACGXL010000007.1"/>
</dbReference>
<evidence type="ECO:0000256" key="1">
    <source>
        <dbReference type="ARBA" id="ARBA00022722"/>
    </source>
</evidence>
<keyword evidence="6" id="KW-0325">Glycoprotein</keyword>